<organism evidence="3 4">
    <name type="scientific">Microbacterium aerolatum</name>
    <dbReference type="NCBI Taxonomy" id="153731"/>
    <lineage>
        <taxon>Bacteria</taxon>
        <taxon>Bacillati</taxon>
        <taxon>Actinomycetota</taxon>
        <taxon>Actinomycetes</taxon>
        <taxon>Micrococcales</taxon>
        <taxon>Microbacteriaceae</taxon>
        <taxon>Microbacterium</taxon>
    </lineage>
</organism>
<keyword evidence="4" id="KW-1185">Reference proteome</keyword>
<evidence type="ECO:0000313" key="3">
    <source>
        <dbReference type="EMBL" id="GEK85054.1"/>
    </source>
</evidence>
<dbReference type="EMBL" id="BJUW01000001">
    <property type="protein sequence ID" value="GEK85054.1"/>
    <property type="molecule type" value="Genomic_DNA"/>
</dbReference>
<sequence length="281" mass="29042">MSDEHPTLPYPEPSAEHPTLVIPGGDEQAAPAPPAKRRARWPWVLLIVVVVLAALVVAAELVARAVLPGVVRGIVIEQLDLPQDQQLQVDAAGILLPQLIGGRLDELHLSTDSVTFGGVTGAADVTATGVPLRGGDLTEAHGTVRIDQQQFTSLITASDLPIDEITFAEPDVTASGSFDVFGMPIPVALTVTPGADAGDVLLTPVKLEVAGLSLNAAEIAERFGGAAAQITEPQRICIADQLPAGLTVTGLQIDGSEAVIDVDVDGAIATDESLQQNGTCD</sequence>
<feature type="transmembrane region" description="Helical" evidence="2">
    <location>
        <begin position="41"/>
        <end position="63"/>
    </location>
</feature>
<reference evidence="3 4" key="1">
    <citation type="submission" date="2019-07" db="EMBL/GenBank/DDBJ databases">
        <title>Whole genome shotgun sequence of Microbacterium aerolatum NBRC 103071.</title>
        <authorList>
            <person name="Hosoyama A."/>
            <person name="Uohara A."/>
            <person name="Ohji S."/>
            <person name="Ichikawa N."/>
        </authorList>
    </citation>
    <scope>NUCLEOTIDE SEQUENCE [LARGE SCALE GENOMIC DNA]</scope>
    <source>
        <strain evidence="3 4">NBRC 103071</strain>
    </source>
</reference>
<name>A0A511AA41_9MICO</name>
<feature type="region of interest" description="Disordered" evidence="1">
    <location>
        <begin position="1"/>
        <end position="33"/>
    </location>
</feature>
<dbReference type="Proteomes" id="UP000321225">
    <property type="component" value="Unassembled WGS sequence"/>
</dbReference>
<comment type="caution">
    <text evidence="3">The sequence shown here is derived from an EMBL/GenBank/DDBJ whole genome shotgun (WGS) entry which is preliminary data.</text>
</comment>
<evidence type="ECO:0000256" key="2">
    <source>
        <dbReference type="SAM" id="Phobius"/>
    </source>
</evidence>
<evidence type="ECO:0000256" key="1">
    <source>
        <dbReference type="SAM" id="MobiDB-lite"/>
    </source>
</evidence>
<accession>A0A511AA41</accession>
<proteinExistence type="predicted"/>
<keyword evidence="2" id="KW-0812">Transmembrane</keyword>
<dbReference type="AlphaFoldDB" id="A0A511AA41"/>
<dbReference type="RefSeq" id="WP_147037714.1">
    <property type="nucleotide sequence ID" value="NZ_BJUW01000001.1"/>
</dbReference>
<evidence type="ECO:0000313" key="4">
    <source>
        <dbReference type="Proteomes" id="UP000321225"/>
    </source>
</evidence>
<protein>
    <recommendedName>
        <fullName evidence="5">DUF2993 domain-containing protein</fullName>
    </recommendedName>
</protein>
<keyword evidence="2" id="KW-0472">Membrane</keyword>
<gene>
    <name evidence="3" type="ORF">MAE01_02300</name>
</gene>
<dbReference type="OrthoDB" id="5123569at2"/>
<keyword evidence="2" id="KW-1133">Transmembrane helix</keyword>
<evidence type="ECO:0008006" key="5">
    <source>
        <dbReference type="Google" id="ProtNLM"/>
    </source>
</evidence>